<sequence length="222" mass="23511">MMKLTSIALLASIATTKTMAAANLMRRDLRVETSGANTIVAGLRDDELGANEDFWGSWENQYAGYLGAQEDIEPSSDDTESASGTSELDFTVGDLPAAAKEVFQKAESVVTAALPFSIKHATSLVLPLGLVAAAMLMIAVAAVLIGVRRQQLSEPVFGPVELVSDLPDPMTISAASEAEGDDSDKCSSNHGDEADTGATILAEEEQEEEKEEEQEEFVVTLA</sequence>
<keyword evidence="2" id="KW-0812">Transmembrane</keyword>
<evidence type="ECO:0000313" key="5">
    <source>
        <dbReference type="Proteomes" id="UP000028582"/>
    </source>
</evidence>
<feature type="chain" id="PRO_5001752690" description="RxLR effector protein" evidence="3">
    <location>
        <begin position="21"/>
        <end position="222"/>
    </location>
</feature>
<organism evidence="4 5">
    <name type="scientific">Phytophthora nicotianae P1976</name>
    <dbReference type="NCBI Taxonomy" id="1317066"/>
    <lineage>
        <taxon>Eukaryota</taxon>
        <taxon>Sar</taxon>
        <taxon>Stramenopiles</taxon>
        <taxon>Oomycota</taxon>
        <taxon>Peronosporomycetes</taxon>
        <taxon>Peronosporales</taxon>
        <taxon>Peronosporaceae</taxon>
        <taxon>Phytophthora</taxon>
    </lineage>
</organism>
<feature type="region of interest" description="Disordered" evidence="1">
    <location>
        <begin position="174"/>
        <end position="222"/>
    </location>
</feature>
<keyword evidence="3" id="KW-0732">Signal</keyword>
<evidence type="ECO:0000256" key="2">
    <source>
        <dbReference type="SAM" id="Phobius"/>
    </source>
</evidence>
<name>A0A080Z5J2_PHYNI</name>
<dbReference type="EMBL" id="ANJA01003695">
    <property type="protein sequence ID" value="ETO61903.1"/>
    <property type="molecule type" value="Genomic_DNA"/>
</dbReference>
<comment type="caution">
    <text evidence="4">The sequence shown here is derived from an EMBL/GenBank/DDBJ whole genome shotgun (WGS) entry which is preliminary data.</text>
</comment>
<feature type="compositionally biased region" description="Acidic residues" evidence="1">
    <location>
        <begin position="202"/>
        <end position="216"/>
    </location>
</feature>
<gene>
    <name evidence="4" type="ORF">F444_20135</name>
</gene>
<evidence type="ECO:0008006" key="6">
    <source>
        <dbReference type="Google" id="ProtNLM"/>
    </source>
</evidence>
<proteinExistence type="predicted"/>
<evidence type="ECO:0000313" key="4">
    <source>
        <dbReference type="EMBL" id="ETO61903.1"/>
    </source>
</evidence>
<feature type="compositionally biased region" description="Basic and acidic residues" evidence="1">
    <location>
        <begin position="183"/>
        <end position="193"/>
    </location>
</feature>
<keyword evidence="2" id="KW-1133">Transmembrane helix</keyword>
<evidence type="ECO:0000256" key="1">
    <source>
        <dbReference type="SAM" id="MobiDB-lite"/>
    </source>
</evidence>
<accession>A0A080Z5J2</accession>
<dbReference type="Proteomes" id="UP000028582">
    <property type="component" value="Unassembled WGS sequence"/>
</dbReference>
<reference evidence="4 5" key="1">
    <citation type="submission" date="2013-11" db="EMBL/GenBank/DDBJ databases">
        <title>The Genome Sequence of Phytophthora parasitica P1976.</title>
        <authorList>
            <consortium name="The Broad Institute Genomics Platform"/>
            <person name="Russ C."/>
            <person name="Tyler B."/>
            <person name="Panabieres F."/>
            <person name="Shan W."/>
            <person name="Tripathy S."/>
            <person name="Grunwald N."/>
            <person name="Machado M."/>
            <person name="Johnson C.S."/>
            <person name="Walker B."/>
            <person name="Young S."/>
            <person name="Zeng Q."/>
            <person name="Gargeya S."/>
            <person name="Fitzgerald M."/>
            <person name="Haas B."/>
            <person name="Abouelleil A."/>
            <person name="Allen A.W."/>
            <person name="Alvarado L."/>
            <person name="Arachchi H.M."/>
            <person name="Berlin A.M."/>
            <person name="Chapman S.B."/>
            <person name="Gainer-Dewar J."/>
            <person name="Goldberg J."/>
            <person name="Griggs A."/>
            <person name="Gujja S."/>
            <person name="Hansen M."/>
            <person name="Howarth C."/>
            <person name="Imamovic A."/>
            <person name="Ireland A."/>
            <person name="Larimer J."/>
            <person name="McCowan C."/>
            <person name="Murphy C."/>
            <person name="Pearson M."/>
            <person name="Poon T.W."/>
            <person name="Priest M."/>
            <person name="Roberts A."/>
            <person name="Saif S."/>
            <person name="Shea T."/>
            <person name="Sisk P."/>
            <person name="Sykes S."/>
            <person name="Wortman J."/>
            <person name="Nusbaum C."/>
            <person name="Birren B."/>
        </authorList>
    </citation>
    <scope>NUCLEOTIDE SEQUENCE [LARGE SCALE GENOMIC DNA]</scope>
    <source>
        <strain evidence="4 5">P1976</strain>
    </source>
</reference>
<protein>
    <recommendedName>
        <fullName evidence="6">RxLR effector protein</fullName>
    </recommendedName>
</protein>
<evidence type="ECO:0000256" key="3">
    <source>
        <dbReference type="SAM" id="SignalP"/>
    </source>
</evidence>
<keyword evidence="2" id="KW-0472">Membrane</keyword>
<dbReference type="AlphaFoldDB" id="A0A080Z5J2"/>
<feature type="signal peptide" evidence="3">
    <location>
        <begin position="1"/>
        <end position="20"/>
    </location>
</feature>
<feature type="transmembrane region" description="Helical" evidence="2">
    <location>
        <begin position="124"/>
        <end position="147"/>
    </location>
</feature>